<feature type="domain" description="BTB" evidence="2">
    <location>
        <begin position="209"/>
        <end position="277"/>
    </location>
</feature>
<dbReference type="PROSITE" id="PS50097">
    <property type="entry name" value="BTB"/>
    <property type="match status" value="1"/>
</dbReference>
<feature type="compositionally biased region" description="Low complexity" evidence="1">
    <location>
        <begin position="57"/>
        <end position="99"/>
    </location>
</feature>
<evidence type="ECO:0000313" key="3">
    <source>
        <dbReference type="EMBL" id="EFA75696.1"/>
    </source>
</evidence>
<dbReference type="SUPFAM" id="SSF54236">
    <property type="entry name" value="Ubiquitin-like"/>
    <property type="match status" value="1"/>
</dbReference>
<dbReference type="Gene3D" id="3.30.710.10">
    <property type="entry name" value="Potassium Channel Kv1.1, Chain A"/>
    <property type="match status" value="1"/>
</dbReference>
<dbReference type="Pfam" id="PF00651">
    <property type="entry name" value="BTB"/>
    <property type="match status" value="1"/>
</dbReference>
<dbReference type="SMART" id="SM00225">
    <property type="entry name" value="BTB"/>
    <property type="match status" value="1"/>
</dbReference>
<name>D3BSC3_HETP5</name>
<dbReference type="OMA" id="PANNMYS"/>
<proteinExistence type="predicted"/>
<keyword evidence="4" id="KW-1185">Reference proteome</keyword>
<evidence type="ECO:0000256" key="1">
    <source>
        <dbReference type="SAM" id="MobiDB-lite"/>
    </source>
</evidence>
<dbReference type="SUPFAM" id="SSF54695">
    <property type="entry name" value="POZ domain"/>
    <property type="match status" value="1"/>
</dbReference>
<gene>
    <name evidence="3" type="ORF">PPL_10749</name>
</gene>
<dbReference type="CDD" id="cd14733">
    <property type="entry name" value="BACK"/>
    <property type="match status" value="1"/>
</dbReference>
<accession>D3BSC3</accession>
<dbReference type="InParanoid" id="D3BSC3"/>
<dbReference type="STRING" id="670386.D3BSC3"/>
<reference evidence="3 4" key="1">
    <citation type="journal article" date="2011" name="Genome Res.">
        <title>Phylogeny-wide analysis of social amoeba genomes highlights ancient origins for complex intercellular communication.</title>
        <authorList>
            <person name="Heidel A.J."/>
            <person name="Lawal H.M."/>
            <person name="Felder M."/>
            <person name="Schilde C."/>
            <person name="Helps N.R."/>
            <person name="Tunggal B."/>
            <person name="Rivero F."/>
            <person name="John U."/>
            <person name="Schleicher M."/>
            <person name="Eichinger L."/>
            <person name="Platzer M."/>
            <person name="Noegel A.A."/>
            <person name="Schaap P."/>
            <person name="Gloeckner G."/>
        </authorList>
    </citation>
    <scope>NUCLEOTIDE SEQUENCE [LARGE SCALE GENOMIC DNA]</scope>
    <source>
        <strain evidence="4">ATCC 26659 / Pp 5 / PN500</strain>
    </source>
</reference>
<dbReference type="CDD" id="cd01763">
    <property type="entry name" value="Ubl_SUMO_like"/>
    <property type="match status" value="1"/>
</dbReference>
<dbReference type="InterPro" id="IPR000210">
    <property type="entry name" value="BTB/POZ_dom"/>
</dbReference>
<sequence>MSINTSMSNNSLHQALASSAIINSGTTSSNSNSSGNSVINSSALLFSSGLSAMSSPNNSIVPSSSTTSSNTSQNNSNNSTISNTNNVSNNNTNSNSNTTATGEDITITIYPIGIKTYGCLPPFLMRKHTLFKRLFVHVSNRFCIDENELLFFFQDKLLPEQCPSDIGLGNGDIIVVRRVPPKPKIANESKQASSLVLEIGSLYDNPSFSDISFILDDGSTLYAHKNILSARCDKFKAMFQGSMRESTENEIKVNEHSSIVFKKMVEYLYTDTLAEEGGIDMVLKLIVIADEYLLHSLKNLCEQKLITEINIGNAPLLFSHSDTYSCALLKKHCLSFILTSIKKLAASEEFDRALFQFPNLLLEIIKEMAPSFDNTPNNTKRRKDFEI</sequence>
<dbReference type="Gene3D" id="1.25.40.420">
    <property type="match status" value="1"/>
</dbReference>
<dbReference type="Gene3D" id="3.10.20.90">
    <property type="entry name" value="Phosphatidylinositol 3-kinase Catalytic Subunit, Chain A, domain 1"/>
    <property type="match status" value="1"/>
</dbReference>
<organism evidence="3 4">
    <name type="scientific">Heterostelium pallidum (strain ATCC 26659 / Pp 5 / PN500)</name>
    <name type="common">Cellular slime mold</name>
    <name type="synonym">Polysphondylium pallidum</name>
    <dbReference type="NCBI Taxonomy" id="670386"/>
    <lineage>
        <taxon>Eukaryota</taxon>
        <taxon>Amoebozoa</taxon>
        <taxon>Evosea</taxon>
        <taxon>Eumycetozoa</taxon>
        <taxon>Dictyostelia</taxon>
        <taxon>Acytosteliales</taxon>
        <taxon>Acytosteliaceae</taxon>
        <taxon>Heterostelium</taxon>
    </lineage>
</organism>
<dbReference type="InterPro" id="IPR011333">
    <property type="entry name" value="SKP1/BTB/POZ_sf"/>
</dbReference>
<feature type="region of interest" description="Disordered" evidence="1">
    <location>
        <begin position="57"/>
        <end position="100"/>
    </location>
</feature>
<dbReference type="GeneID" id="31366218"/>
<dbReference type="FunCoup" id="D3BSC3">
    <property type="interactions" value="28"/>
</dbReference>
<dbReference type="Proteomes" id="UP000001396">
    <property type="component" value="Unassembled WGS sequence"/>
</dbReference>
<dbReference type="EMBL" id="ADBJ01000051">
    <property type="protein sequence ID" value="EFA75696.1"/>
    <property type="molecule type" value="Genomic_DNA"/>
</dbReference>
<protein>
    <recommendedName>
        <fullName evidence="2">BTB domain-containing protein</fullName>
    </recommendedName>
</protein>
<dbReference type="AlphaFoldDB" id="D3BSC3"/>
<evidence type="ECO:0000259" key="2">
    <source>
        <dbReference type="PROSITE" id="PS50097"/>
    </source>
</evidence>
<dbReference type="RefSeq" id="XP_020427830.1">
    <property type="nucleotide sequence ID" value="XM_020581514.1"/>
</dbReference>
<dbReference type="InterPro" id="IPR029071">
    <property type="entry name" value="Ubiquitin-like_domsf"/>
</dbReference>
<dbReference type="PANTHER" id="PTHR24413">
    <property type="entry name" value="SPECKLE-TYPE POZ PROTEIN"/>
    <property type="match status" value="1"/>
</dbReference>
<evidence type="ECO:0000313" key="4">
    <source>
        <dbReference type="Proteomes" id="UP000001396"/>
    </source>
</evidence>
<comment type="caution">
    <text evidence="3">The sequence shown here is derived from an EMBL/GenBank/DDBJ whole genome shotgun (WGS) entry which is preliminary data.</text>
</comment>